<protein>
    <submittedName>
        <fullName evidence="2">Ferritin light chain</fullName>
    </submittedName>
</protein>
<dbReference type="InterPro" id="IPR009078">
    <property type="entry name" value="Ferritin-like_SF"/>
</dbReference>
<dbReference type="AlphaFoldDB" id="S7MRQ1"/>
<feature type="compositionally biased region" description="Polar residues" evidence="1">
    <location>
        <begin position="119"/>
        <end position="131"/>
    </location>
</feature>
<keyword evidence="3" id="KW-1185">Reference proteome</keyword>
<evidence type="ECO:0000313" key="2">
    <source>
        <dbReference type="EMBL" id="EPQ07089.1"/>
    </source>
</evidence>
<reference evidence="2 3" key="1">
    <citation type="journal article" date="2013" name="Nat. Commun.">
        <title>Genome analysis reveals insights into physiology and longevity of the Brandt's bat Myotis brandtii.</title>
        <authorList>
            <person name="Seim I."/>
            <person name="Fang X."/>
            <person name="Xiong Z."/>
            <person name="Lobanov A.V."/>
            <person name="Huang Z."/>
            <person name="Ma S."/>
            <person name="Feng Y."/>
            <person name="Turanov A.A."/>
            <person name="Zhu Y."/>
            <person name="Lenz T.L."/>
            <person name="Gerashchenko M.V."/>
            <person name="Fan D."/>
            <person name="Hee Yim S."/>
            <person name="Yao X."/>
            <person name="Jordan D."/>
            <person name="Xiong Y."/>
            <person name="Ma Y."/>
            <person name="Lyapunov A.N."/>
            <person name="Chen G."/>
            <person name="Kulakova O.I."/>
            <person name="Sun Y."/>
            <person name="Lee S.G."/>
            <person name="Bronson R.T."/>
            <person name="Moskalev A.A."/>
            <person name="Sunyaev S.R."/>
            <person name="Zhang G."/>
            <person name="Krogh A."/>
            <person name="Wang J."/>
            <person name="Gladyshev V.N."/>
        </authorList>
    </citation>
    <scope>NUCLEOTIDE SEQUENCE [LARGE SCALE GENOMIC DNA]</scope>
</reference>
<feature type="region of interest" description="Disordered" evidence="1">
    <location>
        <begin position="60"/>
        <end position="131"/>
    </location>
</feature>
<dbReference type="EMBL" id="KE162102">
    <property type="protein sequence ID" value="EPQ07089.1"/>
    <property type="molecule type" value="Genomic_DNA"/>
</dbReference>
<dbReference type="InterPro" id="IPR012347">
    <property type="entry name" value="Ferritin-like"/>
</dbReference>
<gene>
    <name evidence="2" type="ORF">D623_10018231</name>
</gene>
<proteinExistence type="predicted"/>
<dbReference type="SUPFAM" id="SSF47240">
    <property type="entry name" value="Ferritin-like"/>
    <property type="match status" value="1"/>
</dbReference>
<dbReference type="Gene3D" id="1.20.1260.10">
    <property type="match status" value="1"/>
</dbReference>
<dbReference type="Proteomes" id="UP000052978">
    <property type="component" value="Unassembled WGS sequence"/>
</dbReference>
<sequence>MSSQIHQNYPTEVNRLASLPPLPLRAAHTYLSLGFYLDPEDVALEDVGRFLLELAEKKHKGSERLKVANPARWPHSPPGRAEASPDEWAELGAPGRPPGLGEEPDQAPVDLQALVLPPQTLSSDSCRATSG</sequence>
<accession>S7MRQ1</accession>
<evidence type="ECO:0000313" key="3">
    <source>
        <dbReference type="Proteomes" id="UP000052978"/>
    </source>
</evidence>
<evidence type="ECO:0000256" key="1">
    <source>
        <dbReference type="SAM" id="MobiDB-lite"/>
    </source>
</evidence>
<name>S7MRQ1_MYOBR</name>
<organism evidence="2 3">
    <name type="scientific">Myotis brandtii</name>
    <name type="common">Brandt's bat</name>
    <dbReference type="NCBI Taxonomy" id="109478"/>
    <lineage>
        <taxon>Eukaryota</taxon>
        <taxon>Metazoa</taxon>
        <taxon>Chordata</taxon>
        <taxon>Craniata</taxon>
        <taxon>Vertebrata</taxon>
        <taxon>Euteleostomi</taxon>
        <taxon>Mammalia</taxon>
        <taxon>Eutheria</taxon>
        <taxon>Laurasiatheria</taxon>
        <taxon>Chiroptera</taxon>
        <taxon>Yangochiroptera</taxon>
        <taxon>Vespertilionidae</taxon>
        <taxon>Myotis</taxon>
    </lineage>
</organism>